<name>A0ABT3PP80_9BACT</name>
<gene>
    <name evidence="2" type="primary">amrB</name>
    <name evidence="2" type="ORF">J6I44_12335</name>
</gene>
<evidence type="ECO:0000256" key="1">
    <source>
        <dbReference type="ARBA" id="ARBA00006315"/>
    </source>
</evidence>
<evidence type="ECO:0000313" key="3">
    <source>
        <dbReference type="Proteomes" id="UP001207918"/>
    </source>
</evidence>
<dbReference type="Pfam" id="PF01875">
    <property type="entry name" value="Memo"/>
    <property type="match status" value="1"/>
</dbReference>
<dbReference type="CDD" id="cd07361">
    <property type="entry name" value="MEMO_like"/>
    <property type="match status" value="1"/>
</dbReference>
<dbReference type="Gene3D" id="3.40.830.10">
    <property type="entry name" value="LigB-like"/>
    <property type="match status" value="1"/>
</dbReference>
<dbReference type="PANTHER" id="PTHR11060">
    <property type="entry name" value="PROTEIN MEMO1"/>
    <property type="match status" value="1"/>
</dbReference>
<comment type="caution">
    <text evidence="2">The sequence shown here is derived from an EMBL/GenBank/DDBJ whole genome shotgun (WGS) entry which is preliminary data.</text>
</comment>
<comment type="similarity">
    <text evidence="1">Belongs to the MEMO1 family.</text>
</comment>
<dbReference type="RefSeq" id="WP_265766433.1">
    <property type="nucleotide sequence ID" value="NZ_JAGGJA010000007.1"/>
</dbReference>
<dbReference type="Proteomes" id="UP001207918">
    <property type="component" value="Unassembled WGS sequence"/>
</dbReference>
<proteinExistence type="inferred from homology"/>
<dbReference type="EMBL" id="JAGGJA010000007">
    <property type="protein sequence ID" value="MCW9707646.1"/>
    <property type="molecule type" value="Genomic_DNA"/>
</dbReference>
<dbReference type="InterPro" id="IPR002737">
    <property type="entry name" value="MEMO1_fam"/>
</dbReference>
<protein>
    <submittedName>
        <fullName evidence="2">AmmeMemoRadiSam system protein B</fullName>
    </submittedName>
</protein>
<organism evidence="2 3">
    <name type="scientific">Fodinibius salsisoli</name>
    <dbReference type="NCBI Taxonomy" id="2820877"/>
    <lineage>
        <taxon>Bacteria</taxon>
        <taxon>Pseudomonadati</taxon>
        <taxon>Balneolota</taxon>
        <taxon>Balneolia</taxon>
        <taxon>Balneolales</taxon>
        <taxon>Balneolaceae</taxon>
        <taxon>Fodinibius</taxon>
    </lineage>
</organism>
<keyword evidence="3" id="KW-1185">Reference proteome</keyword>
<accession>A0ABT3PP80</accession>
<dbReference type="PANTHER" id="PTHR11060:SF0">
    <property type="entry name" value="PROTEIN MEMO1"/>
    <property type="match status" value="1"/>
</dbReference>
<evidence type="ECO:0000313" key="2">
    <source>
        <dbReference type="EMBL" id="MCW9707646.1"/>
    </source>
</evidence>
<sequence>MSTSKLFNSQTNPIPGIRRDLDVIPMRENGDEYLYFRDPRQYAPQDFALHRDTGSLLSLLDGRKSLSDLENYLGDGVTKSDVLEFIQFLDKNRLLDSKFFKAYAQNMELKYEHGDVHQSVTAGNSYPENPEELRQYLDEAFDQSIPNGTPEKPKALYAPHIDPRVALNSYVEAFAPIKNLKPKRVVILATSHYAGWYPQVYEDHPFILVDKNFQLPLGTINRDQAVIERLKTKQDCGITAQDRAHRMEHSIELHLLFLSYLWQHRFSVVPFLVSSLQELLYMDNGHHGQLVDRFTSLLNNQFAHDDDTFFLISGDLAHTGKKFGDEQPASTLFAQVENFDQQFMDYGSNNEPKNMLELLAKDVDPYRICGFPPLYTFLNSMPDLKGEVLSYDRWDERERESAVTFGSILYSMKN</sequence>
<dbReference type="NCBIfam" id="TIGR04336">
    <property type="entry name" value="AmmeMemoSam_B"/>
    <property type="match status" value="1"/>
</dbReference>
<reference evidence="2 3" key="1">
    <citation type="submission" date="2021-03" db="EMBL/GenBank/DDBJ databases">
        <title>Aliifodinibius sp. nov., a new bacterium isolated from saline soil.</title>
        <authorList>
            <person name="Galisteo C."/>
            <person name="De La Haba R."/>
            <person name="Sanchez-Porro C."/>
            <person name="Ventosa A."/>
        </authorList>
    </citation>
    <scope>NUCLEOTIDE SEQUENCE [LARGE SCALE GENOMIC DNA]</scope>
    <source>
        <strain evidence="2 3">1BSP15-2V2</strain>
    </source>
</reference>